<proteinExistence type="predicted"/>
<accession>A0A812W9M9</accession>
<dbReference type="OrthoDB" id="10010954at2759"/>
<reference evidence="2" key="1">
    <citation type="submission" date="2021-02" db="EMBL/GenBank/DDBJ databases">
        <authorList>
            <person name="Dougan E. K."/>
            <person name="Rhodes N."/>
            <person name="Thang M."/>
            <person name="Chan C."/>
        </authorList>
    </citation>
    <scope>NUCLEOTIDE SEQUENCE</scope>
</reference>
<gene>
    <name evidence="2" type="ORF">SPIL2461_LOCUS18000</name>
</gene>
<keyword evidence="1" id="KW-0732">Signal</keyword>
<organism evidence="2 3">
    <name type="scientific">Symbiodinium pilosum</name>
    <name type="common">Dinoflagellate</name>
    <dbReference type="NCBI Taxonomy" id="2952"/>
    <lineage>
        <taxon>Eukaryota</taxon>
        <taxon>Sar</taxon>
        <taxon>Alveolata</taxon>
        <taxon>Dinophyceae</taxon>
        <taxon>Suessiales</taxon>
        <taxon>Symbiodiniaceae</taxon>
        <taxon>Symbiodinium</taxon>
    </lineage>
</organism>
<dbReference type="EMBL" id="CAJNIZ010043519">
    <property type="protein sequence ID" value="CAE7662154.1"/>
    <property type="molecule type" value="Genomic_DNA"/>
</dbReference>
<evidence type="ECO:0000313" key="2">
    <source>
        <dbReference type="EMBL" id="CAE7662154.1"/>
    </source>
</evidence>
<dbReference type="AlphaFoldDB" id="A0A812W9M9"/>
<evidence type="ECO:0000313" key="3">
    <source>
        <dbReference type="Proteomes" id="UP000649617"/>
    </source>
</evidence>
<protein>
    <submittedName>
        <fullName evidence="2">Uncharacterized protein</fullName>
    </submittedName>
</protein>
<dbReference type="Proteomes" id="UP000649617">
    <property type="component" value="Unassembled WGS sequence"/>
</dbReference>
<feature type="signal peptide" evidence="1">
    <location>
        <begin position="1"/>
        <end position="20"/>
    </location>
</feature>
<evidence type="ECO:0000256" key="1">
    <source>
        <dbReference type="SAM" id="SignalP"/>
    </source>
</evidence>
<sequence length="396" mass="43985">MNIETLLLLLIHFLLCHVETGHVQPTDSLAEKLGESKSTAELLQKLRGAADGGGKLRQEAQDAEGERRDELEAAAKRAAEDVRHDVEGLLNVQEIRTSKTNATERLCQLITFPQRLLSAVGFSVAYQAWFGSFSIDHGINYTDFFNTLSGFFENDTEVVVPAGVGTYRGLQDASEYLIIALQAANMGFWRTGPEILDASLIPNVRYDGNVIQLSGTVTTSFFNGEFDVDLVYDLRVSFKPCAIFISKYEVLYSDSFGDIIAAFVNTVRNSKYQGLYDMCMYHEKYCVGEDRQYDNFTSCLEYMQSLPLISDECGDSLPLANYNVNGLVQGYKFPAQTDYQSPPFQLWLTWLRGGLGGFSLIVLALTPCIPGLRLAGLCRAGTPEYQSLSYTGSRPE</sequence>
<comment type="caution">
    <text evidence="2">The sequence shown here is derived from an EMBL/GenBank/DDBJ whole genome shotgun (WGS) entry which is preliminary data.</text>
</comment>
<keyword evidence="3" id="KW-1185">Reference proteome</keyword>
<feature type="chain" id="PRO_5032720231" evidence="1">
    <location>
        <begin position="21"/>
        <end position="396"/>
    </location>
</feature>
<name>A0A812W9M9_SYMPI</name>